<evidence type="ECO:0000256" key="10">
    <source>
        <dbReference type="ARBA" id="ARBA00023239"/>
    </source>
</evidence>
<dbReference type="Gene3D" id="3.40.50.1100">
    <property type="match status" value="2"/>
</dbReference>
<evidence type="ECO:0000256" key="4">
    <source>
        <dbReference type="ARBA" id="ARBA00009982"/>
    </source>
</evidence>
<dbReference type="NCBIfam" id="TIGR00263">
    <property type="entry name" value="trpB"/>
    <property type="match status" value="1"/>
</dbReference>
<dbReference type="PANTHER" id="PTHR48077">
    <property type="entry name" value="TRYPTOPHAN SYNTHASE-RELATED"/>
    <property type="match status" value="1"/>
</dbReference>
<comment type="subunit">
    <text evidence="5 12">Tetramer of two alpha and two beta chains.</text>
</comment>
<feature type="domain" description="Tryptophan synthase beta chain-like PALP" evidence="13">
    <location>
        <begin position="56"/>
        <end position="371"/>
    </location>
</feature>
<evidence type="ECO:0000256" key="5">
    <source>
        <dbReference type="ARBA" id="ARBA00011270"/>
    </source>
</evidence>
<reference evidence="14" key="1">
    <citation type="submission" date="2018-12" db="EMBL/GenBank/DDBJ databases">
        <authorList>
            <person name="Sun L."/>
            <person name="Chen Z."/>
        </authorList>
    </citation>
    <scope>NUCLEOTIDE SEQUENCE [LARGE SCALE GENOMIC DNA]</scope>
    <source>
        <strain evidence="14">3-2-2</strain>
    </source>
</reference>
<dbReference type="CDD" id="cd06446">
    <property type="entry name" value="Trp-synth_B"/>
    <property type="match status" value="1"/>
</dbReference>
<dbReference type="HAMAP" id="MF_00133">
    <property type="entry name" value="Trp_synth_beta"/>
    <property type="match status" value="1"/>
</dbReference>
<feature type="modified residue" description="N6-(pyridoxal phosphate)lysine" evidence="12">
    <location>
        <position position="89"/>
    </location>
</feature>
<dbReference type="Proteomes" id="UP000287156">
    <property type="component" value="Unassembled WGS sequence"/>
</dbReference>
<dbReference type="InterPro" id="IPR036052">
    <property type="entry name" value="TrpB-like_PALP_sf"/>
</dbReference>
<dbReference type="Pfam" id="PF00291">
    <property type="entry name" value="PALP"/>
    <property type="match status" value="1"/>
</dbReference>
<evidence type="ECO:0000259" key="13">
    <source>
        <dbReference type="Pfam" id="PF00291"/>
    </source>
</evidence>
<dbReference type="InterPro" id="IPR023026">
    <property type="entry name" value="Trp_synth_beta/beta-like"/>
</dbReference>
<evidence type="ECO:0000256" key="8">
    <source>
        <dbReference type="ARBA" id="ARBA00022898"/>
    </source>
</evidence>
<evidence type="ECO:0000256" key="3">
    <source>
        <dbReference type="ARBA" id="ARBA00004733"/>
    </source>
</evidence>
<comment type="pathway">
    <text evidence="3 12">Amino-acid biosynthesis; L-tryptophan biosynthesis; L-tryptophan from chorismate: step 5/5.</text>
</comment>
<dbReference type="FunFam" id="3.40.50.1100:FF:000004">
    <property type="entry name" value="Tryptophan synthase beta chain"/>
    <property type="match status" value="1"/>
</dbReference>
<comment type="catalytic activity">
    <reaction evidence="11 12">
        <text>(1S,2R)-1-C-(indol-3-yl)glycerol 3-phosphate + L-serine = D-glyceraldehyde 3-phosphate + L-tryptophan + H2O</text>
        <dbReference type="Rhea" id="RHEA:10532"/>
        <dbReference type="ChEBI" id="CHEBI:15377"/>
        <dbReference type="ChEBI" id="CHEBI:33384"/>
        <dbReference type="ChEBI" id="CHEBI:57912"/>
        <dbReference type="ChEBI" id="CHEBI:58866"/>
        <dbReference type="ChEBI" id="CHEBI:59776"/>
        <dbReference type="EC" id="4.2.1.20"/>
    </reaction>
</comment>
<keyword evidence="8 12" id="KW-0663">Pyridoxal phosphate</keyword>
<name>A0A429XVA4_9BACI</name>
<dbReference type="UniPathway" id="UPA00035">
    <property type="reaction ID" value="UER00044"/>
</dbReference>
<comment type="caution">
    <text evidence="14">The sequence shown here is derived from an EMBL/GenBank/DDBJ whole genome shotgun (WGS) entry which is preliminary data.</text>
</comment>
<keyword evidence="15" id="KW-1185">Reference proteome</keyword>
<evidence type="ECO:0000256" key="12">
    <source>
        <dbReference type="HAMAP-Rule" id="MF_00133"/>
    </source>
</evidence>
<dbReference type="GO" id="GO:0004834">
    <property type="term" value="F:tryptophan synthase activity"/>
    <property type="evidence" value="ECO:0007669"/>
    <property type="project" value="UniProtKB-UniRule"/>
</dbReference>
<dbReference type="OrthoDB" id="9766131at2"/>
<comment type="similarity">
    <text evidence="4 12">Belongs to the TrpB family.</text>
</comment>
<keyword evidence="10 12" id="KW-0456">Lyase</keyword>
<dbReference type="FunFam" id="3.40.50.1100:FF:000001">
    <property type="entry name" value="Tryptophan synthase beta chain"/>
    <property type="match status" value="1"/>
</dbReference>
<accession>A0A429XVA4</accession>
<keyword evidence="9 12" id="KW-0057">Aromatic amino acid biosynthesis</keyword>
<proteinExistence type="inferred from homology"/>
<evidence type="ECO:0000313" key="14">
    <source>
        <dbReference type="EMBL" id="RST72035.1"/>
    </source>
</evidence>
<dbReference type="InterPro" id="IPR006653">
    <property type="entry name" value="Trp_synth_b_CS"/>
</dbReference>
<dbReference type="AlphaFoldDB" id="A0A429XVA4"/>
<evidence type="ECO:0000256" key="11">
    <source>
        <dbReference type="ARBA" id="ARBA00049047"/>
    </source>
</evidence>
<dbReference type="EMBL" id="QYTV02000010">
    <property type="protein sequence ID" value="RST72035.1"/>
    <property type="molecule type" value="Genomic_DNA"/>
</dbReference>
<organism evidence="14 15">
    <name type="scientific">Siminovitchia acidinfaciens</name>
    <dbReference type="NCBI Taxonomy" id="2321395"/>
    <lineage>
        <taxon>Bacteria</taxon>
        <taxon>Bacillati</taxon>
        <taxon>Bacillota</taxon>
        <taxon>Bacilli</taxon>
        <taxon>Bacillales</taxon>
        <taxon>Bacillaceae</taxon>
        <taxon>Siminovitchia</taxon>
    </lineage>
</organism>
<protein>
    <recommendedName>
        <fullName evidence="12">Tryptophan synthase beta chain</fullName>
        <ecNumber evidence="12">4.2.1.20</ecNumber>
    </recommendedName>
</protein>
<evidence type="ECO:0000313" key="15">
    <source>
        <dbReference type="Proteomes" id="UP000287156"/>
    </source>
</evidence>
<keyword evidence="7 12" id="KW-0822">Tryptophan biosynthesis</keyword>
<dbReference type="PANTHER" id="PTHR48077:SF3">
    <property type="entry name" value="TRYPTOPHAN SYNTHASE"/>
    <property type="match status" value="1"/>
</dbReference>
<dbReference type="GO" id="GO:0005737">
    <property type="term" value="C:cytoplasm"/>
    <property type="evidence" value="ECO:0007669"/>
    <property type="project" value="TreeGrafter"/>
</dbReference>
<evidence type="ECO:0000256" key="9">
    <source>
        <dbReference type="ARBA" id="ARBA00023141"/>
    </source>
</evidence>
<evidence type="ECO:0000256" key="6">
    <source>
        <dbReference type="ARBA" id="ARBA00022605"/>
    </source>
</evidence>
<dbReference type="PIRSF" id="PIRSF001413">
    <property type="entry name" value="Trp_syn_beta"/>
    <property type="match status" value="1"/>
</dbReference>
<dbReference type="PROSITE" id="PS00168">
    <property type="entry name" value="TRP_SYNTHASE_BETA"/>
    <property type="match status" value="1"/>
</dbReference>
<dbReference type="EC" id="4.2.1.20" evidence="12"/>
<dbReference type="InterPro" id="IPR001926">
    <property type="entry name" value="TrpB-like_PALP"/>
</dbReference>
<evidence type="ECO:0000256" key="7">
    <source>
        <dbReference type="ARBA" id="ARBA00022822"/>
    </source>
</evidence>
<comment type="cofactor">
    <cofactor evidence="1 12">
        <name>pyridoxal 5'-phosphate</name>
        <dbReference type="ChEBI" id="CHEBI:597326"/>
    </cofactor>
</comment>
<evidence type="ECO:0000256" key="1">
    <source>
        <dbReference type="ARBA" id="ARBA00001933"/>
    </source>
</evidence>
<dbReference type="SUPFAM" id="SSF53686">
    <property type="entry name" value="Tryptophan synthase beta subunit-like PLP-dependent enzymes"/>
    <property type="match status" value="1"/>
</dbReference>
<comment type="function">
    <text evidence="2 12">The beta subunit is responsible for the synthesis of L-tryptophan from indole and L-serine.</text>
</comment>
<dbReference type="RefSeq" id="WP_126052043.1">
    <property type="nucleotide sequence ID" value="NZ_QYTV02000010.1"/>
</dbReference>
<keyword evidence="6 12" id="KW-0028">Amino-acid biosynthesis</keyword>
<dbReference type="InterPro" id="IPR006654">
    <property type="entry name" value="Trp_synth_beta"/>
</dbReference>
<sequence length="386" mass="42208">MSIVQEKGYFGQFGGSFVPPNLQSVLENLEKQFEKYKNDEEFNREFAYYLKEYVGRENPLTLAERLTDELGGAKIYLKREDLNHTGAHKINNAIGQILLAKRMGVKRIIAETGAGQHGVATATACAMFGMECVIYMGAEDTRRQALNVFRMELLGAKVVAVDKGQGRLKDAVDEALNDLIQNHDHTFYLLGSAVGPHPYPTMVKHFQAIISEESKKQILEKEGKLPTAVVACTGGGSNAIGAFAHYIDDKDVRLIGVEPDQAPSLTQGVPATLHGFKCLALIDEEGNPKPTYSIAAGLDYPGIGPEHSHLKVSGRAEYHAVTNEEVLDAFKLLSKVEGIIPALESAHAIAYTLKLAPTLSKDDVIIVNLSGRGDKDVQQVFEMENK</sequence>
<evidence type="ECO:0000256" key="2">
    <source>
        <dbReference type="ARBA" id="ARBA00002786"/>
    </source>
</evidence>
<gene>
    <name evidence="12 14" type="primary">trpB</name>
    <name evidence="14" type="ORF">D4T97_017390</name>
</gene>